<dbReference type="Pfam" id="PF13487">
    <property type="entry name" value="HD_5"/>
    <property type="match status" value="1"/>
</dbReference>
<dbReference type="PROSITE" id="PS51832">
    <property type="entry name" value="HD_GYP"/>
    <property type="match status" value="1"/>
</dbReference>
<dbReference type="EMBL" id="SLZY01000003">
    <property type="protein sequence ID" value="TCS73056.1"/>
    <property type="molecule type" value="Genomic_DNA"/>
</dbReference>
<dbReference type="AlphaFoldDB" id="A0A4R3K0D9"/>
<evidence type="ECO:0000313" key="5">
    <source>
        <dbReference type="EMBL" id="TCS73056.1"/>
    </source>
</evidence>
<name>A0A4R3K0D9_9PROT</name>
<dbReference type="RefSeq" id="WP_126462286.1">
    <property type="nucleotide sequence ID" value="NZ_AP018721.1"/>
</dbReference>
<comment type="caution">
    <text evidence="5">The sequence shown here is derived from an EMBL/GenBank/DDBJ whole genome shotgun (WGS) entry which is preliminary data.</text>
</comment>
<evidence type="ECO:0000259" key="3">
    <source>
        <dbReference type="PROSITE" id="PS50110"/>
    </source>
</evidence>
<evidence type="ECO:0000256" key="1">
    <source>
        <dbReference type="PROSITE-ProRule" id="PRU00169"/>
    </source>
</evidence>
<feature type="coiled-coil region" evidence="2">
    <location>
        <begin position="120"/>
        <end position="147"/>
    </location>
</feature>
<dbReference type="SUPFAM" id="SSF109604">
    <property type="entry name" value="HD-domain/PDEase-like"/>
    <property type="match status" value="1"/>
</dbReference>
<proteinExistence type="predicted"/>
<evidence type="ECO:0000313" key="6">
    <source>
        <dbReference type="Proteomes" id="UP000295135"/>
    </source>
</evidence>
<dbReference type="GO" id="GO:0008081">
    <property type="term" value="F:phosphoric diester hydrolase activity"/>
    <property type="evidence" value="ECO:0007669"/>
    <property type="project" value="UniProtKB-ARBA"/>
</dbReference>
<evidence type="ECO:0000259" key="4">
    <source>
        <dbReference type="PROSITE" id="PS51832"/>
    </source>
</evidence>
<dbReference type="PANTHER" id="PTHR45228">
    <property type="entry name" value="CYCLIC DI-GMP PHOSPHODIESTERASE TM_0186-RELATED"/>
    <property type="match status" value="1"/>
</dbReference>
<dbReference type="InterPro" id="IPR003607">
    <property type="entry name" value="HD/PDEase_dom"/>
</dbReference>
<protein>
    <submittedName>
        <fullName evidence="5">Putative two-component system response regulator</fullName>
    </submittedName>
</protein>
<dbReference type="Gene3D" id="1.10.3210.10">
    <property type="entry name" value="Hypothetical protein af1432"/>
    <property type="match status" value="1"/>
</dbReference>
<accession>A0A4R3K0D9</accession>
<gene>
    <name evidence="5" type="ORF">EDC61_103179</name>
</gene>
<dbReference type="SUPFAM" id="SSF52172">
    <property type="entry name" value="CheY-like"/>
    <property type="match status" value="1"/>
</dbReference>
<dbReference type="OrthoDB" id="9763857at2"/>
<sequence length="366" mass="40162">MARECILVVDDQAENIEIISMLLGGQYDLLSAQSAESAFAAIGQGRLPDLILLDVEMPGMDGYEACQRLKSLPGTAHIPIIFLTGRGSVEDEAYGLKLGAVDYITKPVSPPILEARIRTHLALKNASDQLRNQNTLLEQRVAERTAELVRRTEDVVLAQDTTILALASLAETRDNETGNHILRTQNYVKALATRVREHPRFRAQLSWGQITLLYKSAPLHDVGKVGIPDHILQKPGKLTPEEFEIMKAHTTLGRDAILAAEAKLDSSTSFLRVAREIAYAHHEKWDGSGYPLGLAGDAIPLSARIMAIADVYDALISQRIYKPAFPHEKAVAIITEGKGAHFDPDLAEAFMAIAGEFNAIAQRFKD</sequence>
<feature type="domain" description="HD-GYP" evidence="4">
    <location>
        <begin position="155"/>
        <end position="366"/>
    </location>
</feature>
<keyword evidence="2" id="KW-0175">Coiled coil</keyword>
<evidence type="ECO:0000256" key="2">
    <source>
        <dbReference type="SAM" id="Coils"/>
    </source>
</evidence>
<dbReference type="InterPro" id="IPR037522">
    <property type="entry name" value="HD_GYP_dom"/>
</dbReference>
<feature type="domain" description="Response regulatory" evidence="3">
    <location>
        <begin position="5"/>
        <end position="121"/>
    </location>
</feature>
<dbReference type="GO" id="GO:0000160">
    <property type="term" value="P:phosphorelay signal transduction system"/>
    <property type="evidence" value="ECO:0007669"/>
    <property type="project" value="InterPro"/>
</dbReference>
<dbReference type="PROSITE" id="PS50110">
    <property type="entry name" value="RESPONSE_REGULATORY"/>
    <property type="match status" value="1"/>
</dbReference>
<dbReference type="InterPro" id="IPR011006">
    <property type="entry name" value="CheY-like_superfamily"/>
</dbReference>
<organism evidence="5 6">
    <name type="scientific">Sulfuritortus calidifontis</name>
    <dbReference type="NCBI Taxonomy" id="1914471"/>
    <lineage>
        <taxon>Bacteria</taxon>
        <taxon>Pseudomonadati</taxon>
        <taxon>Pseudomonadota</taxon>
        <taxon>Betaproteobacteria</taxon>
        <taxon>Nitrosomonadales</taxon>
        <taxon>Thiobacillaceae</taxon>
        <taxon>Sulfuritortus</taxon>
    </lineage>
</organism>
<dbReference type="SMART" id="SM00448">
    <property type="entry name" value="REC"/>
    <property type="match status" value="1"/>
</dbReference>
<dbReference type="InterPro" id="IPR001789">
    <property type="entry name" value="Sig_transdc_resp-reg_receiver"/>
</dbReference>
<dbReference type="PANTHER" id="PTHR45228:SF5">
    <property type="entry name" value="CYCLIC DI-GMP PHOSPHODIESTERASE VC_1348-RELATED"/>
    <property type="match status" value="1"/>
</dbReference>
<dbReference type="Pfam" id="PF00072">
    <property type="entry name" value="Response_reg"/>
    <property type="match status" value="1"/>
</dbReference>
<feature type="modified residue" description="4-aspartylphosphate" evidence="1">
    <location>
        <position position="54"/>
    </location>
</feature>
<keyword evidence="1" id="KW-0597">Phosphoprotein</keyword>
<dbReference type="InterPro" id="IPR052020">
    <property type="entry name" value="Cyclic_di-GMP/3'3'-cGAMP_PDE"/>
</dbReference>
<reference evidence="5 6" key="1">
    <citation type="submission" date="2019-03" db="EMBL/GenBank/DDBJ databases">
        <title>Genomic Encyclopedia of Type Strains, Phase IV (KMG-IV): sequencing the most valuable type-strain genomes for metagenomic binning, comparative biology and taxonomic classification.</title>
        <authorList>
            <person name="Goeker M."/>
        </authorList>
    </citation>
    <scope>NUCLEOTIDE SEQUENCE [LARGE SCALE GENOMIC DNA]</scope>
    <source>
        <strain evidence="5 6">DSM 103923</strain>
    </source>
</reference>
<dbReference type="SMART" id="SM00471">
    <property type="entry name" value="HDc"/>
    <property type="match status" value="1"/>
</dbReference>
<keyword evidence="6" id="KW-1185">Reference proteome</keyword>
<dbReference type="CDD" id="cd00077">
    <property type="entry name" value="HDc"/>
    <property type="match status" value="1"/>
</dbReference>
<dbReference type="Gene3D" id="3.40.50.2300">
    <property type="match status" value="1"/>
</dbReference>
<dbReference type="Proteomes" id="UP000295135">
    <property type="component" value="Unassembled WGS sequence"/>
</dbReference>